<keyword evidence="2" id="KW-0479">Metal-binding</keyword>
<accession>A0ABT9YT94</accession>
<evidence type="ECO:0000256" key="5">
    <source>
        <dbReference type="ARBA" id="ARBA00023277"/>
    </source>
</evidence>
<dbReference type="InterPro" id="IPR011330">
    <property type="entry name" value="Glyco_hydro/deAcase_b/a-brl"/>
</dbReference>
<dbReference type="Gene3D" id="3.20.20.370">
    <property type="entry name" value="Glycoside hydrolase/deacetylase"/>
    <property type="match status" value="1"/>
</dbReference>
<evidence type="ECO:0000256" key="1">
    <source>
        <dbReference type="ARBA" id="ARBA00001946"/>
    </source>
</evidence>
<keyword evidence="3 6" id="KW-0378">Hydrolase</keyword>
<dbReference type="Pfam" id="PF04794">
    <property type="entry name" value="YdjC"/>
    <property type="match status" value="1"/>
</dbReference>
<comment type="caution">
    <text evidence="6">The sequence shown here is derived from an EMBL/GenBank/DDBJ whole genome shotgun (WGS) entry which is preliminary data.</text>
</comment>
<evidence type="ECO:0000256" key="3">
    <source>
        <dbReference type="ARBA" id="ARBA00022801"/>
    </source>
</evidence>
<dbReference type="RefSeq" id="WP_307122365.1">
    <property type="nucleotide sequence ID" value="NZ_JAUSTM010000020.1"/>
</dbReference>
<dbReference type="GO" id="GO:0016787">
    <property type="term" value="F:hydrolase activity"/>
    <property type="evidence" value="ECO:0007669"/>
    <property type="project" value="UniProtKB-KW"/>
</dbReference>
<evidence type="ECO:0000313" key="6">
    <source>
        <dbReference type="EMBL" id="MDQ0223214.1"/>
    </source>
</evidence>
<dbReference type="EMBL" id="JAUSTM010000020">
    <property type="protein sequence ID" value="MDQ0223214.1"/>
    <property type="molecule type" value="Genomic_DNA"/>
</dbReference>
<protein>
    <submittedName>
        <fullName evidence="6">Glycoside hydrolase/deacetylase ChbG (UPF0249 family)</fullName>
    </submittedName>
</protein>
<evidence type="ECO:0000313" key="7">
    <source>
        <dbReference type="Proteomes" id="UP001223079"/>
    </source>
</evidence>
<keyword evidence="5" id="KW-0119">Carbohydrate metabolism</keyword>
<dbReference type="PANTHER" id="PTHR31609">
    <property type="entry name" value="YDJC DEACETYLASE FAMILY MEMBER"/>
    <property type="match status" value="1"/>
</dbReference>
<comment type="cofactor">
    <cofactor evidence="1">
        <name>Mg(2+)</name>
        <dbReference type="ChEBI" id="CHEBI:18420"/>
    </cofactor>
</comment>
<gene>
    <name evidence="6" type="ORF">J2S23_001789</name>
</gene>
<dbReference type="SUPFAM" id="SSF88713">
    <property type="entry name" value="Glycoside hydrolase/deacetylase"/>
    <property type="match status" value="1"/>
</dbReference>
<dbReference type="Proteomes" id="UP001223079">
    <property type="component" value="Unassembled WGS sequence"/>
</dbReference>
<organism evidence="6 7">
    <name type="scientific">Streptococcus moroccensis</name>
    <dbReference type="NCBI Taxonomy" id="1451356"/>
    <lineage>
        <taxon>Bacteria</taxon>
        <taxon>Bacillati</taxon>
        <taxon>Bacillota</taxon>
        <taxon>Bacilli</taxon>
        <taxon>Lactobacillales</taxon>
        <taxon>Streptococcaceae</taxon>
        <taxon>Streptococcus</taxon>
    </lineage>
</organism>
<evidence type="ECO:0000256" key="4">
    <source>
        <dbReference type="ARBA" id="ARBA00022842"/>
    </source>
</evidence>
<dbReference type="PANTHER" id="PTHR31609:SF1">
    <property type="entry name" value="CARBOHYDRATE DEACETYLASE"/>
    <property type="match status" value="1"/>
</dbReference>
<reference evidence="6 7" key="1">
    <citation type="submission" date="2023-07" db="EMBL/GenBank/DDBJ databases">
        <title>Genomic Encyclopedia of Type Strains, Phase IV (KMG-IV): sequencing the most valuable type-strain genomes for metagenomic binning, comparative biology and taxonomic classification.</title>
        <authorList>
            <person name="Goeker M."/>
        </authorList>
    </citation>
    <scope>NUCLEOTIDE SEQUENCE [LARGE SCALE GENOMIC DNA]</scope>
    <source>
        <strain evidence="6 7">DSM 105143</strain>
    </source>
</reference>
<name>A0ABT9YT94_9STRE</name>
<sequence>MKKILIRADDLGYSRGVNYGIYDSVNSGLVKNVGFMVNMDATMHGYNLIKDKDVSLGLHVNICVGYPILDSESISSLCNSNGQFKSSKEYRESASKGIDFVELEHAVKEIEAQYHRFCTIVGRDPDYFEGHAVASPIFFEALKIVAERYELSYFPMSFKEDGVFFGSSKVYPYIPKDFRKYSENPFLAVQDCLSHLHEDGCDLLVFHPGYVDTYLEEKSSMTLVRAKEAEMLCNPSVISWLDSQQVLQIDYNNLK</sequence>
<keyword evidence="4" id="KW-0460">Magnesium</keyword>
<keyword evidence="7" id="KW-1185">Reference proteome</keyword>
<evidence type="ECO:0000256" key="2">
    <source>
        <dbReference type="ARBA" id="ARBA00022723"/>
    </source>
</evidence>
<dbReference type="InterPro" id="IPR006879">
    <property type="entry name" value="YdjC-like"/>
</dbReference>
<dbReference type="CDD" id="cd10805">
    <property type="entry name" value="YdjC_like_1"/>
    <property type="match status" value="1"/>
</dbReference>
<proteinExistence type="predicted"/>